<dbReference type="Proteomes" id="UP000178530">
    <property type="component" value="Unassembled WGS sequence"/>
</dbReference>
<dbReference type="EMBL" id="MHVU01000003">
    <property type="protein sequence ID" value="OHA99656.1"/>
    <property type="molecule type" value="Genomic_DNA"/>
</dbReference>
<evidence type="ECO:0000313" key="2">
    <source>
        <dbReference type="Proteomes" id="UP000178530"/>
    </source>
</evidence>
<organism evidence="1 2">
    <name type="scientific">Candidatus Zambryskibacteria bacterium RIFCSPHIGHO2_12_FULL_38_37</name>
    <dbReference type="NCBI Taxonomy" id="1802751"/>
    <lineage>
        <taxon>Bacteria</taxon>
        <taxon>Candidatus Zambryskiibacteriota</taxon>
    </lineage>
</organism>
<dbReference type="AlphaFoldDB" id="A0A1G2TQU0"/>
<proteinExistence type="predicted"/>
<reference evidence="1 2" key="1">
    <citation type="journal article" date="2016" name="Nat. Commun.">
        <title>Thousands of microbial genomes shed light on interconnected biogeochemical processes in an aquifer system.</title>
        <authorList>
            <person name="Anantharaman K."/>
            <person name="Brown C.T."/>
            <person name="Hug L.A."/>
            <person name="Sharon I."/>
            <person name="Castelle C.J."/>
            <person name="Probst A.J."/>
            <person name="Thomas B.C."/>
            <person name="Singh A."/>
            <person name="Wilkins M.J."/>
            <person name="Karaoz U."/>
            <person name="Brodie E.L."/>
            <person name="Williams K.H."/>
            <person name="Hubbard S.S."/>
            <person name="Banfield J.F."/>
        </authorList>
    </citation>
    <scope>NUCLEOTIDE SEQUENCE [LARGE SCALE GENOMIC DNA]</scope>
</reference>
<sequence length="65" mass="7108">MKIIKQIYWRRISQSEIRNSAAAESEGGAGIPFPPTSFLFAHPSVQFGARSTPLVPFKKGSGFVI</sequence>
<name>A0A1G2TQU0_9BACT</name>
<comment type="caution">
    <text evidence="1">The sequence shown here is derived from an EMBL/GenBank/DDBJ whole genome shotgun (WGS) entry which is preliminary data.</text>
</comment>
<gene>
    <name evidence="1" type="ORF">A3E32_02895</name>
</gene>
<accession>A0A1G2TQU0</accession>
<evidence type="ECO:0000313" key="1">
    <source>
        <dbReference type="EMBL" id="OHA99656.1"/>
    </source>
</evidence>
<protein>
    <submittedName>
        <fullName evidence="1">Uncharacterized protein</fullName>
    </submittedName>
</protein>